<dbReference type="PANTHER" id="PTHR36573:SF1">
    <property type="entry name" value="INTERMEMBRANE PHOSPHOLIPID TRANSPORT SYSTEM BINDING PROTEIN MLAC"/>
    <property type="match status" value="1"/>
</dbReference>
<dbReference type="Pfam" id="PF05494">
    <property type="entry name" value="MlaC"/>
    <property type="match status" value="1"/>
</dbReference>
<dbReference type="PIRSF" id="PIRSF004649">
    <property type="entry name" value="MlaC"/>
    <property type="match status" value="1"/>
</dbReference>
<dbReference type="EMBL" id="BART01017595">
    <property type="protein sequence ID" value="GAG79579.1"/>
    <property type="molecule type" value="Genomic_DNA"/>
</dbReference>
<evidence type="ECO:0000313" key="2">
    <source>
        <dbReference type="EMBL" id="GAG79579.1"/>
    </source>
</evidence>
<gene>
    <name evidence="2" type="ORF">S01H4_33432</name>
</gene>
<feature type="compositionally biased region" description="Basic residues" evidence="1">
    <location>
        <begin position="193"/>
        <end position="202"/>
    </location>
</feature>
<dbReference type="Gene3D" id="3.10.450.710">
    <property type="entry name" value="Tgt2/MlaC"/>
    <property type="match status" value="1"/>
</dbReference>
<reference evidence="2" key="1">
    <citation type="journal article" date="2014" name="Front. Microbiol.">
        <title>High frequency of phylogenetically diverse reductive dehalogenase-homologous genes in deep subseafloor sedimentary metagenomes.</title>
        <authorList>
            <person name="Kawai M."/>
            <person name="Futagami T."/>
            <person name="Toyoda A."/>
            <person name="Takaki Y."/>
            <person name="Nishi S."/>
            <person name="Hori S."/>
            <person name="Arai W."/>
            <person name="Tsubouchi T."/>
            <person name="Morono Y."/>
            <person name="Uchiyama I."/>
            <person name="Ito T."/>
            <person name="Fujiyama A."/>
            <person name="Inagaki F."/>
            <person name="Takami H."/>
        </authorList>
    </citation>
    <scope>NUCLEOTIDE SEQUENCE</scope>
    <source>
        <strain evidence="2">Expedition CK06-06</strain>
    </source>
</reference>
<organism evidence="2">
    <name type="scientific">marine sediment metagenome</name>
    <dbReference type="NCBI Taxonomy" id="412755"/>
    <lineage>
        <taxon>unclassified sequences</taxon>
        <taxon>metagenomes</taxon>
        <taxon>ecological metagenomes</taxon>
    </lineage>
</organism>
<accession>X1ACF8</accession>
<sequence>MKSKHIGLSIIFFSVLLLMPLQVLADGAKATIEGQIGKMLEKMKQPAFKELPKDAKLAEIRKIINEVFDYKELSRRTLGREWKKFKPEQQTEFVDLFSKLLENVYADRILAYTHEKIEFGKETELKKGRVEVESYIVTLDNTKVPLFYRMSNKSGQWRVYDIVIEGVSMIKNYRGQFRQILSKKKPEDLLQTLRKKPNKSRQAKTSGTASHTMTSYRDSQ</sequence>
<comment type="caution">
    <text evidence="2">The sequence shown here is derived from an EMBL/GenBank/DDBJ whole genome shotgun (WGS) entry which is preliminary data.</text>
</comment>
<dbReference type="PANTHER" id="PTHR36573">
    <property type="entry name" value="INTERMEMBRANE PHOSPHOLIPID TRANSPORT SYSTEM BINDING PROTEIN MLAC"/>
    <property type="match status" value="1"/>
</dbReference>
<feature type="region of interest" description="Disordered" evidence="1">
    <location>
        <begin position="192"/>
        <end position="220"/>
    </location>
</feature>
<protein>
    <submittedName>
        <fullName evidence="2">Uncharacterized protein</fullName>
    </submittedName>
</protein>
<feature type="compositionally biased region" description="Polar residues" evidence="1">
    <location>
        <begin position="203"/>
        <end position="220"/>
    </location>
</feature>
<name>X1ACF8_9ZZZZ</name>
<evidence type="ECO:0000256" key="1">
    <source>
        <dbReference type="SAM" id="MobiDB-lite"/>
    </source>
</evidence>
<dbReference type="InterPro" id="IPR008869">
    <property type="entry name" value="MlaC/ttg2D"/>
</dbReference>
<proteinExistence type="predicted"/>
<dbReference type="InterPro" id="IPR042245">
    <property type="entry name" value="Tgt2/MlaC_sf"/>
</dbReference>
<dbReference type="AlphaFoldDB" id="X1ACF8"/>
<feature type="non-terminal residue" evidence="2">
    <location>
        <position position="220"/>
    </location>
</feature>